<protein>
    <submittedName>
        <fullName evidence="5">GntR family transcriptional regulator</fullName>
    </submittedName>
</protein>
<evidence type="ECO:0000256" key="3">
    <source>
        <dbReference type="ARBA" id="ARBA00023163"/>
    </source>
</evidence>
<dbReference type="InterPro" id="IPR000524">
    <property type="entry name" value="Tscrpt_reg_HTH_GntR"/>
</dbReference>
<dbReference type="AlphaFoldDB" id="A0A255G6R9"/>
<dbReference type="InterPro" id="IPR011711">
    <property type="entry name" value="GntR_C"/>
</dbReference>
<keyword evidence="3" id="KW-0804">Transcription</keyword>
<evidence type="ECO:0000313" key="6">
    <source>
        <dbReference type="Proteomes" id="UP000215896"/>
    </source>
</evidence>
<evidence type="ECO:0000256" key="1">
    <source>
        <dbReference type="ARBA" id="ARBA00023015"/>
    </source>
</evidence>
<dbReference type="EMBL" id="NMVO01000015">
    <property type="protein sequence ID" value="OYO11627.1"/>
    <property type="molecule type" value="Genomic_DNA"/>
</dbReference>
<dbReference type="GO" id="GO:0003677">
    <property type="term" value="F:DNA binding"/>
    <property type="evidence" value="ECO:0007669"/>
    <property type="project" value="UniProtKB-KW"/>
</dbReference>
<dbReference type="Proteomes" id="UP000215896">
    <property type="component" value="Unassembled WGS sequence"/>
</dbReference>
<dbReference type="SUPFAM" id="SSF46785">
    <property type="entry name" value="Winged helix' DNA-binding domain"/>
    <property type="match status" value="1"/>
</dbReference>
<dbReference type="Gene3D" id="1.20.120.530">
    <property type="entry name" value="GntR ligand-binding domain-like"/>
    <property type="match status" value="1"/>
</dbReference>
<dbReference type="Pfam" id="PF00392">
    <property type="entry name" value="GntR"/>
    <property type="match status" value="1"/>
</dbReference>
<dbReference type="SMART" id="SM00345">
    <property type="entry name" value="HTH_GNTR"/>
    <property type="match status" value="1"/>
</dbReference>
<dbReference type="InterPro" id="IPR008920">
    <property type="entry name" value="TF_FadR/GntR_C"/>
</dbReference>
<dbReference type="InterPro" id="IPR036390">
    <property type="entry name" value="WH_DNA-bd_sf"/>
</dbReference>
<dbReference type="Pfam" id="PF07729">
    <property type="entry name" value="FCD"/>
    <property type="match status" value="1"/>
</dbReference>
<evidence type="ECO:0000256" key="2">
    <source>
        <dbReference type="ARBA" id="ARBA00023125"/>
    </source>
</evidence>
<dbReference type="GO" id="GO:0003700">
    <property type="term" value="F:DNA-binding transcription factor activity"/>
    <property type="evidence" value="ECO:0007669"/>
    <property type="project" value="InterPro"/>
</dbReference>
<dbReference type="OrthoDB" id="8663149at2"/>
<organism evidence="5 6">
    <name type="scientific">Enemella evansiae</name>
    <dbReference type="NCBI Taxonomy" id="2016499"/>
    <lineage>
        <taxon>Bacteria</taxon>
        <taxon>Bacillati</taxon>
        <taxon>Actinomycetota</taxon>
        <taxon>Actinomycetes</taxon>
        <taxon>Propionibacteriales</taxon>
        <taxon>Propionibacteriaceae</taxon>
        <taxon>Enemella</taxon>
    </lineage>
</organism>
<dbReference type="PANTHER" id="PTHR43537">
    <property type="entry name" value="TRANSCRIPTIONAL REGULATOR, GNTR FAMILY"/>
    <property type="match status" value="1"/>
</dbReference>
<dbReference type="PANTHER" id="PTHR43537:SF41">
    <property type="entry name" value="TRANSCRIPTIONAL REGULATORY PROTEIN"/>
    <property type="match status" value="1"/>
</dbReference>
<keyword evidence="2" id="KW-0238">DNA-binding</keyword>
<reference evidence="5 6" key="1">
    <citation type="submission" date="2017-07" db="EMBL/GenBank/DDBJ databases">
        <title>Draft whole genome sequences of clinical Proprionibacteriaceae strains.</title>
        <authorList>
            <person name="Bernier A.-M."/>
            <person name="Bernard K."/>
            <person name="Domingo M.-C."/>
        </authorList>
    </citation>
    <scope>NUCLEOTIDE SEQUENCE [LARGE SCALE GENOMIC DNA]</scope>
    <source>
        <strain evidence="5 6">NML 030167</strain>
    </source>
</reference>
<keyword evidence="1" id="KW-0805">Transcription regulation</keyword>
<keyword evidence="6" id="KW-1185">Reference proteome</keyword>
<sequence>MGPNGCSGTPHIRIDERGPRVTTTAQHGATGARIAETLRADILAERYAPGERLRPDEIAEASGASRLPVREALRMLEGEGLITLVANTGAWVSSLSPEEYQELYQMRERLEPLLLRLNVPALGDDQIDELERLAETMERSDDVETFLELDRAFHLSCLESVPTIVLHETVVSLWNRTQHYRRRATRLFYEENNRVVHHDHFLIVNAMRQRDAEEAERVLAGHIRRSRLQLAKHPEVFTSN</sequence>
<proteinExistence type="predicted"/>
<dbReference type="SMART" id="SM00895">
    <property type="entry name" value="FCD"/>
    <property type="match status" value="1"/>
</dbReference>
<gene>
    <name evidence="5" type="ORF">CGZ94_14470</name>
</gene>
<dbReference type="Gene3D" id="1.10.10.10">
    <property type="entry name" value="Winged helix-like DNA-binding domain superfamily/Winged helix DNA-binding domain"/>
    <property type="match status" value="1"/>
</dbReference>
<name>A0A255G6R9_9ACTN</name>
<dbReference type="InterPro" id="IPR036388">
    <property type="entry name" value="WH-like_DNA-bd_sf"/>
</dbReference>
<evidence type="ECO:0000313" key="5">
    <source>
        <dbReference type="EMBL" id="OYO11627.1"/>
    </source>
</evidence>
<feature type="domain" description="HTH gntR-type" evidence="4">
    <location>
        <begin position="28"/>
        <end position="95"/>
    </location>
</feature>
<comment type="caution">
    <text evidence="5">The sequence shown here is derived from an EMBL/GenBank/DDBJ whole genome shotgun (WGS) entry which is preliminary data.</text>
</comment>
<dbReference type="PROSITE" id="PS50949">
    <property type="entry name" value="HTH_GNTR"/>
    <property type="match status" value="1"/>
</dbReference>
<dbReference type="SUPFAM" id="SSF48008">
    <property type="entry name" value="GntR ligand-binding domain-like"/>
    <property type="match status" value="1"/>
</dbReference>
<dbReference type="CDD" id="cd07377">
    <property type="entry name" value="WHTH_GntR"/>
    <property type="match status" value="1"/>
</dbReference>
<accession>A0A255G6R9</accession>
<evidence type="ECO:0000259" key="4">
    <source>
        <dbReference type="PROSITE" id="PS50949"/>
    </source>
</evidence>